<sequence length="88" mass="9885">MAVKVLSFFQDGCMACGEQEPILQEVKADLGIGIEEINAAKEPQYIKEYSLRVTPTTLVLVDGDVQERMEGLVHREDLEAAIKKHLRE</sequence>
<dbReference type="Pfam" id="PF00085">
    <property type="entry name" value="Thioredoxin"/>
    <property type="match status" value="1"/>
</dbReference>
<dbReference type="InterPro" id="IPR036249">
    <property type="entry name" value="Thioredoxin-like_sf"/>
</dbReference>
<evidence type="ECO:0000313" key="3">
    <source>
        <dbReference type="Proteomes" id="UP000290932"/>
    </source>
</evidence>
<evidence type="ECO:0000313" key="2">
    <source>
        <dbReference type="EMBL" id="RXE57242.1"/>
    </source>
</evidence>
<protein>
    <submittedName>
        <fullName evidence="2">Glutaredoxin</fullName>
    </submittedName>
</protein>
<dbReference type="InterPro" id="IPR013766">
    <property type="entry name" value="Thioredoxin_domain"/>
</dbReference>
<keyword evidence="3" id="KW-1185">Reference proteome</keyword>
<dbReference type="Gene3D" id="3.40.30.10">
    <property type="entry name" value="Glutaredoxin"/>
    <property type="match status" value="1"/>
</dbReference>
<gene>
    <name evidence="2" type="ORF">ABH15_03830</name>
</gene>
<accession>A0A498H2S4</accession>
<dbReference type="CDD" id="cd02947">
    <property type="entry name" value="TRX_family"/>
    <property type="match status" value="1"/>
</dbReference>
<dbReference type="OrthoDB" id="121818at2157"/>
<dbReference type="Proteomes" id="UP000290932">
    <property type="component" value="Unassembled WGS sequence"/>
</dbReference>
<dbReference type="SUPFAM" id="SSF52833">
    <property type="entry name" value="Thioredoxin-like"/>
    <property type="match status" value="1"/>
</dbReference>
<dbReference type="AlphaFoldDB" id="A0A498H2S4"/>
<reference evidence="2 3" key="1">
    <citation type="journal article" date="2015" name="Int. J. Syst. Evol. Microbiol.">
        <title>Methanoculleus taiwanensis sp. nov., a methanogen isolated from deep marine sediment at the deformation front area near Taiwan.</title>
        <authorList>
            <person name="Weng C.Y."/>
            <person name="Chen S.C."/>
            <person name="Lai M.C."/>
            <person name="Wu S.Y."/>
            <person name="Lin S."/>
            <person name="Yang T.F."/>
            <person name="Chen P.C."/>
        </authorList>
    </citation>
    <scope>NUCLEOTIDE SEQUENCE [LARGE SCALE GENOMIC DNA]</scope>
    <source>
        <strain evidence="2 3">CYW4</strain>
    </source>
</reference>
<proteinExistence type="predicted"/>
<evidence type="ECO:0000259" key="1">
    <source>
        <dbReference type="Pfam" id="PF00085"/>
    </source>
</evidence>
<comment type="caution">
    <text evidence="2">The sequence shown here is derived from an EMBL/GenBank/DDBJ whole genome shotgun (WGS) entry which is preliminary data.</text>
</comment>
<organism evidence="2 3">
    <name type="scientific">Methanoculleus taiwanensis</name>
    <dbReference type="NCBI Taxonomy" id="1550565"/>
    <lineage>
        <taxon>Archaea</taxon>
        <taxon>Methanobacteriati</taxon>
        <taxon>Methanobacteriota</taxon>
        <taxon>Stenosarchaea group</taxon>
        <taxon>Methanomicrobia</taxon>
        <taxon>Methanomicrobiales</taxon>
        <taxon>Methanomicrobiaceae</taxon>
        <taxon>Methanoculleus</taxon>
    </lineage>
</organism>
<name>A0A498H2S4_9EURY</name>
<feature type="domain" description="Thioredoxin" evidence="1">
    <location>
        <begin position="5"/>
        <end position="84"/>
    </location>
</feature>
<dbReference type="RefSeq" id="WP_128693027.1">
    <property type="nucleotide sequence ID" value="NZ_LHQS01000001.1"/>
</dbReference>
<dbReference type="EMBL" id="LHQS01000001">
    <property type="protein sequence ID" value="RXE57242.1"/>
    <property type="molecule type" value="Genomic_DNA"/>
</dbReference>